<accession>A0AA38WV58</accession>
<dbReference type="GO" id="GO:0006508">
    <property type="term" value="P:proteolysis"/>
    <property type="evidence" value="ECO:0007669"/>
    <property type="project" value="InterPro"/>
</dbReference>
<name>A0AA38WV58_9ASTR</name>
<evidence type="ECO:0000313" key="1">
    <source>
        <dbReference type="EMBL" id="KAJ9567289.1"/>
    </source>
</evidence>
<dbReference type="Proteomes" id="UP001172457">
    <property type="component" value="Chromosome 1"/>
</dbReference>
<organism evidence="1 2">
    <name type="scientific">Centaurea solstitialis</name>
    <name type="common">yellow star-thistle</name>
    <dbReference type="NCBI Taxonomy" id="347529"/>
    <lineage>
        <taxon>Eukaryota</taxon>
        <taxon>Viridiplantae</taxon>
        <taxon>Streptophyta</taxon>
        <taxon>Embryophyta</taxon>
        <taxon>Tracheophyta</taxon>
        <taxon>Spermatophyta</taxon>
        <taxon>Magnoliopsida</taxon>
        <taxon>eudicotyledons</taxon>
        <taxon>Gunneridae</taxon>
        <taxon>Pentapetalae</taxon>
        <taxon>asterids</taxon>
        <taxon>campanulids</taxon>
        <taxon>Asterales</taxon>
        <taxon>Asteraceae</taxon>
        <taxon>Carduoideae</taxon>
        <taxon>Cardueae</taxon>
        <taxon>Centaureinae</taxon>
        <taxon>Centaurea</taxon>
    </lineage>
</organism>
<evidence type="ECO:0000313" key="2">
    <source>
        <dbReference type="Proteomes" id="UP001172457"/>
    </source>
</evidence>
<reference evidence="1" key="1">
    <citation type="submission" date="2023-03" db="EMBL/GenBank/DDBJ databases">
        <title>Chromosome-scale reference genome and RAD-based genetic map of yellow starthistle (Centaurea solstitialis) reveal putative structural variation and QTLs associated with invader traits.</title>
        <authorList>
            <person name="Reatini B."/>
            <person name="Cang F.A."/>
            <person name="Jiang Q."/>
            <person name="Mckibben M.T.W."/>
            <person name="Barker M.S."/>
            <person name="Rieseberg L.H."/>
            <person name="Dlugosch K.M."/>
        </authorList>
    </citation>
    <scope>NUCLEOTIDE SEQUENCE</scope>
    <source>
        <strain evidence="1">CAN-66</strain>
        <tissue evidence="1">Leaf</tissue>
    </source>
</reference>
<protein>
    <recommendedName>
        <fullName evidence="3">Aspartyl protease</fullName>
    </recommendedName>
</protein>
<dbReference type="InterPro" id="IPR001969">
    <property type="entry name" value="Aspartic_peptidase_AS"/>
</dbReference>
<dbReference type="GO" id="GO:0004190">
    <property type="term" value="F:aspartic-type endopeptidase activity"/>
    <property type="evidence" value="ECO:0007669"/>
    <property type="project" value="InterPro"/>
</dbReference>
<dbReference type="PROSITE" id="PS00141">
    <property type="entry name" value="ASP_PROTEASE"/>
    <property type="match status" value="1"/>
</dbReference>
<gene>
    <name evidence="1" type="ORF">OSB04_003255</name>
</gene>
<sequence length="67" mass="7583">MDCLKINDEDICLVDSGSTHTVLKKKIYFSYLTTQKANISTTSGVISVRMDNKLRLRVNDVLNTFTL</sequence>
<comment type="caution">
    <text evidence="1">The sequence shown here is derived from an EMBL/GenBank/DDBJ whole genome shotgun (WGS) entry which is preliminary data.</text>
</comment>
<evidence type="ECO:0008006" key="3">
    <source>
        <dbReference type="Google" id="ProtNLM"/>
    </source>
</evidence>
<proteinExistence type="predicted"/>
<dbReference type="EMBL" id="JARYMX010000001">
    <property type="protein sequence ID" value="KAJ9567289.1"/>
    <property type="molecule type" value="Genomic_DNA"/>
</dbReference>
<dbReference type="AlphaFoldDB" id="A0AA38WV58"/>
<keyword evidence="2" id="KW-1185">Reference proteome</keyword>